<feature type="domain" description="DUF4055" evidence="1">
    <location>
        <begin position="254"/>
        <end position="388"/>
    </location>
</feature>
<evidence type="ECO:0000259" key="1">
    <source>
        <dbReference type="Pfam" id="PF13264"/>
    </source>
</evidence>
<evidence type="ECO:0000313" key="2">
    <source>
        <dbReference type="EMBL" id="RKL21413.1"/>
    </source>
</evidence>
<accession>A0A420RWN8</accession>
<dbReference type="Proteomes" id="UP000283569">
    <property type="component" value="Unassembled WGS sequence"/>
</dbReference>
<dbReference type="InterPro" id="IPR025129">
    <property type="entry name" value="DUF4055"/>
</dbReference>
<dbReference type="AlphaFoldDB" id="A0A420RWN8"/>
<sequence>MEAGFSMALNVQDRDPKMRVMEAEWPLLTALLGGTRTMRAASTTFLPRQPKEDQEDYNYRLAVATLFPAFERTCTVMAGKPFAKEVTLSKDTPDVILDLCNNIDGEGRSLHAFASDVFDHSAIKYGFGGILVDFTRTQGRARTRAEEKAIGARPYCVHIKAEQILGWMVGDVGGKPGLTMLRIAETKEVQDGDYGTKLLKRVRVLRPGSFEVWEEAANGSYSRVEEESGLTTLVFIPFVPVYGRRAAFMQGMPPLLNLAYLNVKHWQNESDQDDSARFARKRLLVFSGINNKDEIVMAASQAVNLPPGGTADVLQGSAESVTVGRSELNALEEQMIQTGAELLVAQPGQRTATEASNDAEANKSALQSIVENYEDALDLVLDYMAAWLGIDRTAKVTLFKDFAAQSLTEAGAQLIVSLYQAGLLSKETAIKEMQRRGVLSPDLDAEAEFDRIASEGPALGTIGGE</sequence>
<reference evidence="2 3" key="1">
    <citation type="journal article" date="2018" name="Sci. Rep.">
        <title>Characterisation of pathogen-specific regions and novel effector candidates in Fusarium oxysporum f. sp. cepae.</title>
        <authorList>
            <person name="Armitage A.D."/>
            <person name="Taylor A."/>
            <person name="Sobczyk M.K."/>
            <person name="Baxter L."/>
            <person name="Greenfield B.P."/>
            <person name="Bates H.J."/>
            <person name="Wilson F."/>
            <person name="Jackson A.C."/>
            <person name="Ott S."/>
            <person name="Harrison R.J."/>
            <person name="Clarkson J.P."/>
        </authorList>
    </citation>
    <scope>NUCLEOTIDE SEQUENCE [LARGE SCALE GENOMIC DNA]</scope>
    <source>
        <strain evidence="2 3">Fp_A8</strain>
    </source>
</reference>
<comment type="caution">
    <text evidence="2">The sequence shown here is derived from an EMBL/GenBank/DDBJ whole genome shotgun (WGS) entry which is preliminary data.</text>
</comment>
<proteinExistence type="predicted"/>
<organism evidence="2 3">
    <name type="scientific">Gibberella intermedia</name>
    <name type="common">Bulb rot disease fungus</name>
    <name type="synonym">Fusarium proliferatum</name>
    <dbReference type="NCBI Taxonomy" id="948311"/>
    <lineage>
        <taxon>Eukaryota</taxon>
        <taxon>Fungi</taxon>
        <taxon>Dikarya</taxon>
        <taxon>Ascomycota</taxon>
        <taxon>Pezizomycotina</taxon>
        <taxon>Sordariomycetes</taxon>
        <taxon>Hypocreomycetidae</taxon>
        <taxon>Hypocreales</taxon>
        <taxon>Nectriaceae</taxon>
        <taxon>Fusarium</taxon>
        <taxon>Fusarium fujikuroi species complex</taxon>
    </lineage>
</organism>
<dbReference type="EMBL" id="MRDB01000137">
    <property type="protein sequence ID" value="RKL21413.1"/>
    <property type="molecule type" value="Genomic_DNA"/>
</dbReference>
<evidence type="ECO:0000313" key="3">
    <source>
        <dbReference type="Proteomes" id="UP000283569"/>
    </source>
</evidence>
<protein>
    <recommendedName>
        <fullName evidence="1">DUF4055 domain-containing protein</fullName>
    </recommendedName>
</protein>
<dbReference type="Pfam" id="PF13264">
    <property type="entry name" value="DUF4055"/>
    <property type="match status" value="1"/>
</dbReference>
<gene>
    <name evidence="2" type="ORF">BFJ72_g14886</name>
</gene>
<name>A0A420RWN8_GIBIN</name>